<evidence type="ECO:0000256" key="4">
    <source>
        <dbReference type="RuleBase" id="RU361153"/>
    </source>
</evidence>
<dbReference type="STRING" id="1314785.A0A165EHE3"/>
<feature type="domain" description="Glycoside hydrolase family 5" evidence="5">
    <location>
        <begin position="28"/>
        <end position="189"/>
    </location>
</feature>
<evidence type="ECO:0000259" key="5">
    <source>
        <dbReference type="Pfam" id="PF00150"/>
    </source>
</evidence>
<dbReference type="Pfam" id="PF00150">
    <property type="entry name" value="Cellulase"/>
    <property type="match status" value="1"/>
</dbReference>
<dbReference type="EMBL" id="KV427621">
    <property type="protein sequence ID" value="KZT07057.1"/>
    <property type="molecule type" value="Genomic_DNA"/>
</dbReference>
<dbReference type="AlphaFoldDB" id="A0A165EHE3"/>
<protein>
    <submittedName>
        <fullName evidence="6">Glycoside hydrolase family 5 protein</fullName>
    </submittedName>
</protein>
<evidence type="ECO:0000313" key="7">
    <source>
        <dbReference type="Proteomes" id="UP000076871"/>
    </source>
</evidence>
<keyword evidence="7" id="KW-1185">Reference proteome</keyword>
<name>A0A165EHE3_9APHY</name>
<accession>A0A165EHE3</accession>
<dbReference type="InterPro" id="IPR050386">
    <property type="entry name" value="Glycosyl_hydrolase_5"/>
</dbReference>
<dbReference type="RefSeq" id="XP_040764797.1">
    <property type="nucleotide sequence ID" value="XM_040908817.1"/>
</dbReference>
<dbReference type="Proteomes" id="UP000076871">
    <property type="component" value="Unassembled WGS sequence"/>
</dbReference>
<gene>
    <name evidence="6" type="ORF">LAESUDRAFT_725407</name>
</gene>
<dbReference type="SUPFAM" id="SSF51445">
    <property type="entry name" value="(Trans)glycosidases"/>
    <property type="match status" value="1"/>
</dbReference>
<evidence type="ECO:0000256" key="3">
    <source>
        <dbReference type="ARBA" id="ARBA00023295"/>
    </source>
</evidence>
<organism evidence="6 7">
    <name type="scientific">Laetiporus sulphureus 93-53</name>
    <dbReference type="NCBI Taxonomy" id="1314785"/>
    <lineage>
        <taxon>Eukaryota</taxon>
        <taxon>Fungi</taxon>
        <taxon>Dikarya</taxon>
        <taxon>Basidiomycota</taxon>
        <taxon>Agaricomycotina</taxon>
        <taxon>Agaricomycetes</taxon>
        <taxon>Polyporales</taxon>
        <taxon>Laetiporus</taxon>
    </lineage>
</organism>
<dbReference type="InterPro" id="IPR017853">
    <property type="entry name" value="GH"/>
</dbReference>
<sequence>MPHTTHVLSSLLSHLEAFAPSHSPPLPNIVGIELLNEPQPQSHKQALEKWYLDTFRALRSIDSSIPLYIGDAWMTDEYADFISNSGAQFIVLDHHLYRCFTPQDSSTSATEHARALSDPNQSAPQMFARVSQKLEGAGCGLVVGEWSGALNPGSVQGIQNEDAARRDYIAAQLQLYDRHCAGWFFWTYKKQWSGDKGWSFRDAVEAGVFPALVGLRRRKPVEDTAAIAPRRDLARDKALGEHTAYWQQYPGHYEHERFGEGFIQGWEDAWVFLGAEPLASAPVSELGFKGPWAKRRAQEHARRQGEGNIWEYEQGFMQGVTAARADFDAMYC</sequence>
<dbReference type="OrthoDB" id="1887033at2759"/>
<dbReference type="GO" id="GO:0046557">
    <property type="term" value="F:glucan endo-1,6-beta-glucosidase activity"/>
    <property type="evidence" value="ECO:0007669"/>
    <property type="project" value="TreeGrafter"/>
</dbReference>
<dbReference type="GO" id="GO:0009251">
    <property type="term" value="P:glucan catabolic process"/>
    <property type="evidence" value="ECO:0007669"/>
    <property type="project" value="TreeGrafter"/>
</dbReference>
<dbReference type="InParanoid" id="A0A165EHE3"/>
<dbReference type="GeneID" id="63825846"/>
<proteinExistence type="inferred from homology"/>
<dbReference type="PANTHER" id="PTHR31297:SF43">
    <property type="entry name" value="GLUCAN 1,3-BETA-GLUCOSIDASE 3"/>
    <property type="match status" value="1"/>
</dbReference>
<dbReference type="Gene3D" id="3.20.20.80">
    <property type="entry name" value="Glycosidases"/>
    <property type="match status" value="1"/>
</dbReference>
<reference evidence="6 7" key="1">
    <citation type="journal article" date="2016" name="Mol. Biol. Evol.">
        <title>Comparative Genomics of Early-Diverging Mushroom-Forming Fungi Provides Insights into the Origins of Lignocellulose Decay Capabilities.</title>
        <authorList>
            <person name="Nagy L.G."/>
            <person name="Riley R."/>
            <person name="Tritt A."/>
            <person name="Adam C."/>
            <person name="Daum C."/>
            <person name="Floudas D."/>
            <person name="Sun H."/>
            <person name="Yadav J.S."/>
            <person name="Pangilinan J."/>
            <person name="Larsson K.H."/>
            <person name="Matsuura K."/>
            <person name="Barry K."/>
            <person name="Labutti K."/>
            <person name="Kuo R."/>
            <person name="Ohm R.A."/>
            <person name="Bhattacharya S.S."/>
            <person name="Shirouzu T."/>
            <person name="Yoshinaga Y."/>
            <person name="Martin F.M."/>
            <person name="Grigoriev I.V."/>
            <person name="Hibbett D.S."/>
        </authorList>
    </citation>
    <scope>NUCLEOTIDE SEQUENCE [LARGE SCALE GENOMIC DNA]</scope>
    <source>
        <strain evidence="6 7">93-53</strain>
    </source>
</reference>
<comment type="similarity">
    <text evidence="1 4">Belongs to the glycosyl hydrolase 5 (cellulase A) family.</text>
</comment>
<dbReference type="InterPro" id="IPR001547">
    <property type="entry name" value="Glyco_hydro_5"/>
</dbReference>
<dbReference type="PANTHER" id="PTHR31297">
    <property type="entry name" value="GLUCAN ENDO-1,6-BETA-GLUCOSIDASE B"/>
    <property type="match status" value="1"/>
</dbReference>
<evidence type="ECO:0000256" key="1">
    <source>
        <dbReference type="ARBA" id="ARBA00005641"/>
    </source>
</evidence>
<evidence type="ECO:0000256" key="2">
    <source>
        <dbReference type="ARBA" id="ARBA00022801"/>
    </source>
</evidence>
<evidence type="ECO:0000313" key="6">
    <source>
        <dbReference type="EMBL" id="KZT07057.1"/>
    </source>
</evidence>
<dbReference type="GO" id="GO:0005576">
    <property type="term" value="C:extracellular region"/>
    <property type="evidence" value="ECO:0007669"/>
    <property type="project" value="TreeGrafter"/>
</dbReference>
<keyword evidence="2 4" id="KW-0378">Hydrolase</keyword>
<keyword evidence="3 4" id="KW-0326">Glycosidase</keyword>
<dbReference type="GO" id="GO:0009986">
    <property type="term" value="C:cell surface"/>
    <property type="evidence" value="ECO:0007669"/>
    <property type="project" value="TreeGrafter"/>
</dbReference>